<dbReference type="AlphaFoldDB" id="A0A975Y0I0"/>
<evidence type="ECO:0000313" key="4">
    <source>
        <dbReference type="EMBL" id="QWZ08359.1"/>
    </source>
</evidence>
<dbReference type="CDD" id="cd01948">
    <property type="entry name" value="EAL"/>
    <property type="match status" value="1"/>
</dbReference>
<dbReference type="SMART" id="SM00091">
    <property type="entry name" value="PAS"/>
    <property type="match status" value="2"/>
</dbReference>
<dbReference type="CDD" id="cd00130">
    <property type="entry name" value="PAS"/>
    <property type="match status" value="1"/>
</dbReference>
<dbReference type="RefSeq" id="WP_216939849.1">
    <property type="nucleotide sequence ID" value="NZ_CP077062.1"/>
</dbReference>
<dbReference type="PANTHER" id="PTHR44757">
    <property type="entry name" value="DIGUANYLATE CYCLASE DGCP"/>
    <property type="match status" value="1"/>
</dbReference>
<reference evidence="4" key="1">
    <citation type="submission" date="2021-06" db="EMBL/GenBank/DDBJ databases">
        <title>Complete genome sequence of Nocardioides sp. G188.</title>
        <authorList>
            <person name="Im W.-T."/>
        </authorList>
    </citation>
    <scope>NUCLEOTIDE SEQUENCE</scope>
    <source>
        <strain evidence="4">G188</strain>
    </source>
</reference>
<dbReference type="InterPro" id="IPR001633">
    <property type="entry name" value="EAL_dom"/>
</dbReference>
<dbReference type="Pfam" id="PF01590">
    <property type="entry name" value="GAF"/>
    <property type="match status" value="1"/>
</dbReference>
<organism evidence="4 5">
    <name type="scientific">Nocardioides panacis</name>
    <dbReference type="NCBI Taxonomy" id="2849501"/>
    <lineage>
        <taxon>Bacteria</taxon>
        <taxon>Bacillati</taxon>
        <taxon>Actinomycetota</taxon>
        <taxon>Actinomycetes</taxon>
        <taxon>Propionibacteriales</taxon>
        <taxon>Nocardioidaceae</taxon>
        <taxon>Nocardioides</taxon>
    </lineage>
</organism>
<feature type="domain" description="EAL" evidence="2">
    <location>
        <begin position="598"/>
        <end position="848"/>
    </location>
</feature>
<accession>A0A975Y0I0</accession>
<name>A0A975Y0I0_9ACTN</name>
<dbReference type="EMBL" id="CP077062">
    <property type="protein sequence ID" value="QWZ08359.1"/>
    <property type="molecule type" value="Genomic_DNA"/>
</dbReference>
<dbReference type="InterPro" id="IPR000160">
    <property type="entry name" value="GGDEF_dom"/>
</dbReference>
<evidence type="ECO:0000259" key="2">
    <source>
        <dbReference type="PROSITE" id="PS50883"/>
    </source>
</evidence>
<dbReference type="CDD" id="cd01949">
    <property type="entry name" value="GGDEF"/>
    <property type="match status" value="1"/>
</dbReference>
<feature type="domain" description="GGDEF" evidence="3">
    <location>
        <begin position="456"/>
        <end position="589"/>
    </location>
</feature>
<dbReference type="PANTHER" id="PTHR44757:SF2">
    <property type="entry name" value="BIOFILM ARCHITECTURE MAINTENANCE PROTEIN MBAA"/>
    <property type="match status" value="1"/>
</dbReference>
<dbReference type="KEGG" id="nps:KRR39_00220"/>
<dbReference type="InterPro" id="IPR013656">
    <property type="entry name" value="PAS_4"/>
</dbReference>
<dbReference type="InterPro" id="IPR003018">
    <property type="entry name" value="GAF"/>
</dbReference>
<dbReference type="InterPro" id="IPR052155">
    <property type="entry name" value="Biofilm_reg_signaling"/>
</dbReference>
<dbReference type="NCBIfam" id="TIGR00229">
    <property type="entry name" value="sensory_box"/>
    <property type="match status" value="1"/>
</dbReference>
<dbReference type="SMART" id="SM00267">
    <property type="entry name" value="GGDEF"/>
    <property type="match status" value="1"/>
</dbReference>
<dbReference type="PROSITE" id="PS50883">
    <property type="entry name" value="EAL"/>
    <property type="match status" value="1"/>
</dbReference>
<evidence type="ECO:0000313" key="5">
    <source>
        <dbReference type="Proteomes" id="UP000683575"/>
    </source>
</evidence>
<dbReference type="Pfam" id="PF00989">
    <property type="entry name" value="PAS"/>
    <property type="match status" value="1"/>
</dbReference>
<dbReference type="InterPro" id="IPR013767">
    <property type="entry name" value="PAS_fold"/>
</dbReference>
<feature type="domain" description="PAS" evidence="1">
    <location>
        <begin position="132"/>
        <end position="173"/>
    </location>
</feature>
<proteinExistence type="predicted"/>
<keyword evidence="5" id="KW-1185">Reference proteome</keyword>
<dbReference type="Pfam" id="PF00990">
    <property type="entry name" value="GGDEF"/>
    <property type="match status" value="1"/>
</dbReference>
<sequence>MPIGGSDPAATLRDVAASLVSEHAPVVVGLVAPDETLLALDGALAERLGYRREDVVGRRFTELVQDQEVCAVVRAALAGEHAARTTVLNGRTWLVAAHPLHEEDGTPAGAVAVLTFADEAEVHQELTEKESLNEQFGALIELSKDFIAIADLDGTVTFVNRAGRALVGLHSDEDALGRPTTDYFTEQGKAKSREIEESVREHGYWEGETQLRHFGTGEAIPVSANSFLVTRSSDGTPLALATVQRDLRQRLRQERALAVRAQEQRAVAELGRLALTMPLNQLMRETVQLIQARYPRLIAGVLRRSEDGRTTEMVASSLPNWVPIVLDLEEDSLTGRALLRNELVYTDDVIEDPAFPHAEATTRFGMRSALCCPIPGDEHPWGIVGASGPDPRRWTEDDVAFVESVAATLGAAVRRHELESQLQHQALHDPLTGLPNRALVLDRIDTALDRAVRRGGLLAVVLLDLDDFKTVNDSLGHGSGDEMLTELATRFEQVVRRGDTVARLGGDEFVVVCEDLAGEQEVAFTVEALLETCARPVEIGGRRISLSASAGVALAVGGEGDTTALLSEADIAMYRAKRDRPGTYRIFDEAMRGDVLGRINVAGELRTAIRSGGLTIDYQPIVDLATGEVVAMEALARWTNEAGERVPPDVFIPVAEETGLIGELGAAVLRAAAEQAVAWQQHREVGVRVNSSPHELRSSTFYDEVMTTLEQTGLPARLLGLEITESIFVDDDKVTQDTLTRLRDAGVSLLIDDFGTGYSSLSYLQRFPVVDVLKIDRSFLGEGTRGEAVVQAVVGLGRAFGLQVCAEGVETPEQHARVIELGCDFAQGYLLSRPVPADRTDELIAGWQPRLPDADPAPPGL</sequence>
<dbReference type="Proteomes" id="UP000683575">
    <property type="component" value="Chromosome"/>
</dbReference>
<dbReference type="PROSITE" id="PS50112">
    <property type="entry name" value="PAS"/>
    <property type="match status" value="1"/>
</dbReference>
<dbReference type="PROSITE" id="PS50887">
    <property type="entry name" value="GGDEF"/>
    <property type="match status" value="1"/>
</dbReference>
<gene>
    <name evidence="4" type="ORF">KRR39_00220</name>
</gene>
<dbReference type="NCBIfam" id="TIGR00254">
    <property type="entry name" value="GGDEF"/>
    <property type="match status" value="1"/>
</dbReference>
<dbReference type="SMART" id="SM00065">
    <property type="entry name" value="GAF"/>
    <property type="match status" value="1"/>
</dbReference>
<dbReference type="SMART" id="SM00052">
    <property type="entry name" value="EAL"/>
    <property type="match status" value="1"/>
</dbReference>
<dbReference type="InterPro" id="IPR000014">
    <property type="entry name" value="PAS"/>
</dbReference>
<evidence type="ECO:0000259" key="3">
    <source>
        <dbReference type="PROSITE" id="PS50887"/>
    </source>
</evidence>
<dbReference type="Pfam" id="PF08448">
    <property type="entry name" value="PAS_4"/>
    <property type="match status" value="1"/>
</dbReference>
<evidence type="ECO:0000259" key="1">
    <source>
        <dbReference type="PROSITE" id="PS50112"/>
    </source>
</evidence>
<dbReference type="Pfam" id="PF00563">
    <property type="entry name" value="EAL"/>
    <property type="match status" value="1"/>
</dbReference>
<dbReference type="GO" id="GO:0006355">
    <property type="term" value="P:regulation of DNA-templated transcription"/>
    <property type="evidence" value="ECO:0007669"/>
    <property type="project" value="InterPro"/>
</dbReference>
<protein>
    <submittedName>
        <fullName evidence="4">EAL domain-containing protein</fullName>
    </submittedName>
</protein>